<accession>A0A2T4Z6U4</accession>
<dbReference type="Proteomes" id="UP000241639">
    <property type="component" value="Unassembled WGS sequence"/>
</dbReference>
<dbReference type="PANTHER" id="PTHR11236">
    <property type="entry name" value="AMINOBENZOATE/ANTHRANILATE SYNTHASE"/>
    <property type="match status" value="1"/>
</dbReference>
<evidence type="ECO:0000259" key="4">
    <source>
        <dbReference type="Pfam" id="PF04715"/>
    </source>
</evidence>
<feature type="domain" description="Anthranilate synthase component I N-terminal" evidence="4">
    <location>
        <begin position="17"/>
        <end position="132"/>
    </location>
</feature>
<protein>
    <recommendedName>
        <fullName evidence="1">aminodeoxychorismate synthase</fullName>
        <ecNumber evidence="1">2.6.1.85</ecNumber>
    </recommendedName>
</protein>
<organism evidence="5 6">
    <name type="scientific">Desmospora activa DSM 45169</name>
    <dbReference type="NCBI Taxonomy" id="1121389"/>
    <lineage>
        <taxon>Bacteria</taxon>
        <taxon>Bacillati</taxon>
        <taxon>Bacillota</taxon>
        <taxon>Bacilli</taxon>
        <taxon>Bacillales</taxon>
        <taxon>Thermoactinomycetaceae</taxon>
        <taxon>Desmospora</taxon>
    </lineage>
</organism>
<keyword evidence="6" id="KW-1185">Reference proteome</keyword>
<evidence type="ECO:0000256" key="2">
    <source>
        <dbReference type="ARBA" id="ARBA00022679"/>
    </source>
</evidence>
<evidence type="ECO:0000313" key="6">
    <source>
        <dbReference type="Proteomes" id="UP000241639"/>
    </source>
</evidence>
<evidence type="ECO:0000256" key="1">
    <source>
        <dbReference type="ARBA" id="ARBA00013139"/>
    </source>
</evidence>
<comment type="caution">
    <text evidence="5">The sequence shown here is derived from an EMBL/GenBank/DDBJ whole genome shotgun (WGS) entry which is preliminary data.</text>
</comment>
<dbReference type="InterPro" id="IPR019999">
    <property type="entry name" value="Anth_synth_I-like"/>
</dbReference>
<evidence type="ECO:0000259" key="3">
    <source>
        <dbReference type="Pfam" id="PF00425"/>
    </source>
</evidence>
<dbReference type="GO" id="GO:0009396">
    <property type="term" value="P:folic acid-containing compound biosynthetic process"/>
    <property type="evidence" value="ECO:0007669"/>
    <property type="project" value="InterPro"/>
</dbReference>
<proteinExistence type="predicted"/>
<dbReference type="RefSeq" id="WP_107724500.1">
    <property type="nucleotide sequence ID" value="NZ_PZZP01000001.1"/>
</dbReference>
<dbReference type="OrthoDB" id="9803598at2"/>
<evidence type="ECO:0000313" key="5">
    <source>
        <dbReference type="EMBL" id="PTM57613.1"/>
    </source>
</evidence>
<dbReference type="PANTHER" id="PTHR11236:SF50">
    <property type="entry name" value="AMINODEOXYCHORISMATE SYNTHASE COMPONENT 1"/>
    <property type="match status" value="1"/>
</dbReference>
<dbReference type="InterPro" id="IPR006805">
    <property type="entry name" value="Anth_synth_I_N"/>
</dbReference>
<dbReference type="Pfam" id="PF00425">
    <property type="entry name" value="Chorismate_bind"/>
    <property type="match status" value="1"/>
</dbReference>
<dbReference type="GO" id="GO:0046820">
    <property type="term" value="F:4-amino-4-deoxychorismate synthase activity"/>
    <property type="evidence" value="ECO:0007669"/>
    <property type="project" value="UniProtKB-EC"/>
</dbReference>
<dbReference type="PRINTS" id="PR00095">
    <property type="entry name" value="ANTSNTHASEI"/>
</dbReference>
<name>A0A2T4Z6U4_9BACL</name>
<dbReference type="AlphaFoldDB" id="A0A2T4Z6U4"/>
<dbReference type="InterPro" id="IPR005801">
    <property type="entry name" value="ADC_synthase"/>
</dbReference>
<dbReference type="Pfam" id="PF04715">
    <property type="entry name" value="Anth_synt_I_N"/>
    <property type="match status" value="1"/>
</dbReference>
<keyword evidence="2" id="KW-0808">Transferase</keyword>
<reference evidence="5 6" key="1">
    <citation type="submission" date="2018-04" db="EMBL/GenBank/DDBJ databases">
        <title>Genomic Encyclopedia of Archaeal and Bacterial Type Strains, Phase II (KMG-II): from individual species to whole genera.</title>
        <authorList>
            <person name="Goeker M."/>
        </authorList>
    </citation>
    <scope>NUCLEOTIDE SEQUENCE [LARGE SCALE GENOMIC DNA]</scope>
    <source>
        <strain evidence="5 6">DSM 45169</strain>
    </source>
</reference>
<dbReference type="NCBIfam" id="TIGR00553">
    <property type="entry name" value="pabB"/>
    <property type="match status" value="1"/>
</dbReference>
<dbReference type="EMBL" id="PZZP01000001">
    <property type="protein sequence ID" value="PTM57613.1"/>
    <property type="molecule type" value="Genomic_DNA"/>
</dbReference>
<dbReference type="Gene3D" id="3.60.120.10">
    <property type="entry name" value="Anthranilate synthase"/>
    <property type="match status" value="1"/>
</dbReference>
<dbReference type="InterPro" id="IPR005802">
    <property type="entry name" value="ADC_synth_comp_1"/>
</dbReference>
<feature type="domain" description="Chorismate-utilising enzyme C-terminal" evidence="3">
    <location>
        <begin position="180"/>
        <end position="436"/>
    </location>
</feature>
<dbReference type="SUPFAM" id="SSF56322">
    <property type="entry name" value="ADC synthase"/>
    <property type="match status" value="1"/>
</dbReference>
<gene>
    <name evidence="5" type="ORF">C8J48_0163</name>
</gene>
<dbReference type="EC" id="2.6.1.85" evidence="1"/>
<sequence>MRVAVDKFKGIWDTELLFQQITAGCSERWLLDSCGKGRYTVMAWEPWKQIPLWDVGGDDPMEALEEVLAHLPCVNAPKEAPPFLMGVLGWLGYELAWRWHRIGQPKPRHLPLPDGMWMVPRKVIVLDARLDEAWICVLDETDPETKLAHLSKQLLQLQGETEACQQTGEILTPVTPVITRQHYRHQIGHIKDAIARGDIYQANFTYRVQGQVMGTPWELFQVLRRTNPGAYAAYIEGEGYAILSSSPEQFVRWSGDHIETKPIKGTRPRGATPVADAKEKARLAASEKDQAELVMIVDLERNDLGQVCEIGSIRVPRLFELEPHPTVWHQVAAVEGRLKSGVKPRDIFGAIFPGGSITGAPKLRSMQVIHDMETGRRGIYTGSIGYIDPRGSAEWNIAIRTMIWAGGREANLSYHVGGGIVWDSDPDAEYEETLAKGRGMLEAIQQWSAKKVKQ</sequence>
<dbReference type="GO" id="GO:0000162">
    <property type="term" value="P:L-tryptophan biosynthetic process"/>
    <property type="evidence" value="ECO:0007669"/>
    <property type="project" value="TreeGrafter"/>
</dbReference>
<dbReference type="InterPro" id="IPR015890">
    <property type="entry name" value="Chorismate_C"/>
</dbReference>